<dbReference type="PANTHER" id="PTHR20863">
    <property type="entry name" value="ACYL CARRIER PROTEIN"/>
    <property type="match status" value="1"/>
</dbReference>
<dbReference type="InterPro" id="IPR003231">
    <property type="entry name" value="ACP"/>
</dbReference>
<evidence type="ECO:0000313" key="7">
    <source>
        <dbReference type="EMBL" id="MBE9461961.1"/>
    </source>
</evidence>
<evidence type="ECO:0000256" key="4">
    <source>
        <dbReference type="NCBIfam" id="TIGR00517"/>
    </source>
</evidence>
<comment type="PTM">
    <text evidence="5">4'-phosphopantetheine is transferred from CoA to a specific serine of apo-ACP by acpS.</text>
</comment>
<evidence type="ECO:0000256" key="3">
    <source>
        <dbReference type="HAMAP-Rule" id="MF_01217"/>
    </source>
</evidence>
<dbReference type="RefSeq" id="WP_194120200.1">
    <property type="nucleotide sequence ID" value="NZ_JACYGY010000001.1"/>
</dbReference>
<keyword evidence="3" id="KW-0443">Lipid metabolism</keyword>
<comment type="pathway">
    <text evidence="3 5">Lipid metabolism; fatty acid biosynthesis.</text>
</comment>
<keyword evidence="3" id="KW-0444">Lipid biosynthesis</keyword>
<dbReference type="EMBL" id="JACYGY010000001">
    <property type="protein sequence ID" value="MBE9461961.1"/>
    <property type="molecule type" value="Genomic_DNA"/>
</dbReference>
<dbReference type="Gene3D" id="1.10.1200.10">
    <property type="entry name" value="ACP-like"/>
    <property type="match status" value="1"/>
</dbReference>
<keyword evidence="2 3" id="KW-0597">Phosphoprotein</keyword>
<organism evidence="7 8">
    <name type="scientific">Dyadobacter subterraneus</name>
    <dbReference type="NCBI Taxonomy" id="2773304"/>
    <lineage>
        <taxon>Bacteria</taxon>
        <taxon>Pseudomonadati</taxon>
        <taxon>Bacteroidota</taxon>
        <taxon>Cytophagia</taxon>
        <taxon>Cytophagales</taxon>
        <taxon>Spirosomataceae</taxon>
        <taxon>Dyadobacter</taxon>
    </lineage>
</organism>
<name>A0ABR9WC64_9BACT</name>
<keyword evidence="3" id="KW-0276">Fatty acid metabolism</keyword>
<evidence type="ECO:0000256" key="5">
    <source>
        <dbReference type="RuleBase" id="RU003545"/>
    </source>
</evidence>
<keyword evidence="3" id="KW-0275">Fatty acid biosynthesis</keyword>
<comment type="caution">
    <text evidence="7">The sequence shown here is derived from an EMBL/GenBank/DDBJ whole genome shotgun (WGS) entry which is preliminary data.</text>
</comment>
<evidence type="ECO:0000313" key="8">
    <source>
        <dbReference type="Proteomes" id="UP000634134"/>
    </source>
</evidence>
<keyword evidence="1 3" id="KW-0596">Phosphopantetheine</keyword>
<keyword evidence="3" id="KW-0963">Cytoplasm</keyword>
<dbReference type="InterPro" id="IPR009081">
    <property type="entry name" value="PP-bd_ACP"/>
</dbReference>
<comment type="PTM">
    <text evidence="3">4'-phosphopantetheine is transferred from CoA to a specific serine of apo-ACP by AcpS. This modification is essential for activity because fatty acids are bound in thioester linkage to the sulfhydryl of the prosthetic group.</text>
</comment>
<dbReference type="NCBIfam" id="TIGR00517">
    <property type="entry name" value="acyl_carrier"/>
    <property type="match status" value="1"/>
</dbReference>
<dbReference type="PROSITE" id="PS50075">
    <property type="entry name" value="CARRIER"/>
    <property type="match status" value="1"/>
</dbReference>
<evidence type="ECO:0000256" key="2">
    <source>
        <dbReference type="ARBA" id="ARBA00022553"/>
    </source>
</evidence>
<feature type="modified residue" description="O-(pantetheine 4'-phosphoryl)serine" evidence="3">
    <location>
        <position position="37"/>
    </location>
</feature>
<comment type="subcellular location">
    <subcellularLocation>
        <location evidence="3">Cytoplasm</location>
    </subcellularLocation>
</comment>
<dbReference type="HAMAP" id="MF_01217">
    <property type="entry name" value="Acyl_carrier"/>
    <property type="match status" value="1"/>
</dbReference>
<reference evidence="8" key="1">
    <citation type="submission" date="2023-07" db="EMBL/GenBank/DDBJ databases">
        <title>Dyadobacter sp. nov 'subterranea' isolated from contaminted grondwater.</title>
        <authorList>
            <person name="Szabo I."/>
            <person name="Al-Omari J."/>
            <person name="Szerdahelyi S.G."/>
            <person name="Rado J."/>
        </authorList>
    </citation>
    <scope>NUCLEOTIDE SEQUENCE [LARGE SCALE GENOMIC DNA]</scope>
    <source>
        <strain evidence="8">UP-52</strain>
    </source>
</reference>
<accession>A0ABR9WC64</accession>
<comment type="similarity">
    <text evidence="3">Belongs to the acyl carrier protein (ACP) family.</text>
</comment>
<dbReference type="SUPFAM" id="SSF47336">
    <property type="entry name" value="ACP-like"/>
    <property type="match status" value="1"/>
</dbReference>
<sequence>MKTIEDKVITILKERFASRCDPNDLSVRFKNDLGLDSLDTAELIMVVEIEFDICITDDEADEIHTVDQLINCIKNKLSLTNA</sequence>
<keyword evidence="8" id="KW-1185">Reference proteome</keyword>
<evidence type="ECO:0000256" key="1">
    <source>
        <dbReference type="ARBA" id="ARBA00022450"/>
    </source>
</evidence>
<proteinExistence type="inferred from homology"/>
<comment type="function">
    <text evidence="3 5">Carrier of the growing fatty acid chain in fatty acid biosynthesis.</text>
</comment>
<evidence type="ECO:0000259" key="6">
    <source>
        <dbReference type="PROSITE" id="PS50075"/>
    </source>
</evidence>
<protein>
    <recommendedName>
        <fullName evidence="3 4">Acyl carrier protein</fullName>
        <shortName evidence="3">ACP</shortName>
    </recommendedName>
</protein>
<dbReference type="PANTHER" id="PTHR20863:SF76">
    <property type="entry name" value="CARRIER DOMAIN-CONTAINING PROTEIN"/>
    <property type="match status" value="1"/>
</dbReference>
<gene>
    <name evidence="3 7" type="primary">acpP</name>
    <name evidence="7" type="ORF">IEE83_08710</name>
</gene>
<dbReference type="Proteomes" id="UP000634134">
    <property type="component" value="Unassembled WGS sequence"/>
</dbReference>
<dbReference type="Pfam" id="PF00550">
    <property type="entry name" value="PP-binding"/>
    <property type="match status" value="1"/>
</dbReference>
<feature type="domain" description="Carrier" evidence="6">
    <location>
        <begin position="1"/>
        <end position="77"/>
    </location>
</feature>
<dbReference type="InterPro" id="IPR036736">
    <property type="entry name" value="ACP-like_sf"/>
</dbReference>